<evidence type="ECO:0000313" key="1">
    <source>
        <dbReference type="EMBL" id="RLP69372.1"/>
    </source>
</evidence>
<evidence type="ECO:0000313" key="2">
    <source>
        <dbReference type="Proteomes" id="UP000270299"/>
    </source>
</evidence>
<name>A0A3L6ZQL6_9MICO</name>
<sequence length="59" mass="7279">MDLTPHDLYELINLLYELWTLYRRASARARIIILLKRFIERLRKERNGGDDQKPREPRR</sequence>
<dbReference type="Proteomes" id="UP000270299">
    <property type="component" value="Unassembled WGS sequence"/>
</dbReference>
<comment type="caution">
    <text evidence="1">The sequence shown here is derived from an EMBL/GenBank/DDBJ whole genome shotgun (WGS) entry which is preliminary data.</text>
</comment>
<dbReference type="RefSeq" id="WP_121673503.1">
    <property type="nucleotide sequence ID" value="NZ_BMXM01000009.1"/>
</dbReference>
<keyword evidence="2" id="KW-1185">Reference proteome</keyword>
<proteinExistence type="predicted"/>
<organism evidence="1 2">
    <name type="scientific">Mycetocola manganoxydans</name>
    <dbReference type="NCBI Taxonomy" id="699879"/>
    <lineage>
        <taxon>Bacteria</taxon>
        <taxon>Bacillati</taxon>
        <taxon>Actinomycetota</taxon>
        <taxon>Actinomycetes</taxon>
        <taxon>Micrococcales</taxon>
        <taxon>Microbacteriaceae</taxon>
        <taxon>Mycetocola</taxon>
    </lineage>
</organism>
<accession>A0A3L6ZQL6</accession>
<protein>
    <submittedName>
        <fullName evidence="1">Uncharacterized protein</fullName>
    </submittedName>
</protein>
<reference evidence="1 2" key="1">
    <citation type="submission" date="2018-10" db="EMBL/GenBank/DDBJ databases">
        <authorList>
            <person name="Li J."/>
        </authorList>
    </citation>
    <scope>NUCLEOTIDE SEQUENCE [LARGE SCALE GENOMIC DNA]</scope>
    <source>
        <strain evidence="1 2">CCTCC AB209002</strain>
    </source>
</reference>
<gene>
    <name evidence="1" type="ORF">D9V29_11655</name>
</gene>
<dbReference type="EMBL" id="RCUV01000013">
    <property type="protein sequence ID" value="RLP69372.1"/>
    <property type="molecule type" value="Genomic_DNA"/>
</dbReference>
<dbReference type="AlphaFoldDB" id="A0A3L6ZQL6"/>